<keyword evidence="2" id="KW-1185">Reference proteome</keyword>
<accession>A0A139WUK2</accession>
<protein>
    <submittedName>
        <fullName evidence="1">Uncharacterized protein</fullName>
    </submittedName>
</protein>
<organism evidence="1 2">
    <name type="scientific">Scytonema hofmannii PCC 7110</name>
    <dbReference type="NCBI Taxonomy" id="128403"/>
    <lineage>
        <taxon>Bacteria</taxon>
        <taxon>Bacillati</taxon>
        <taxon>Cyanobacteriota</taxon>
        <taxon>Cyanophyceae</taxon>
        <taxon>Nostocales</taxon>
        <taxon>Scytonemataceae</taxon>
        <taxon>Scytonema</taxon>
    </lineage>
</organism>
<evidence type="ECO:0000313" key="1">
    <source>
        <dbReference type="EMBL" id="KYC36118.1"/>
    </source>
</evidence>
<dbReference type="RefSeq" id="WP_017742812.1">
    <property type="nucleotide sequence ID" value="NZ_KQ976354.1"/>
</dbReference>
<name>A0A139WUK2_9CYAN</name>
<comment type="caution">
    <text evidence="1">The sequence shown here is derived from an EMBL/GenBank/DDBJ whole genome shotgun (WGS) entry which is preliminary data.</text>
</comment>
<reference evidence="1 2" key="1">
    <citation type="journal article" date="2013" name="Genome Biol. Evol.">
        <title>Genomes of Stigonematalean cyanobacteria (subsection V) and the evolution of oxygenic photosynthesis from prokaryotes to plastids.</title>
        <authorList>
            <person name="Dagan T."/>
            <person name="Roettger M."/>
            <person name="Stucken K."/>
            <person name="Landan G."/>
            <person name="Koch R."/>
            <person name="Major P."/>
            <person name="Gould S.B."/>
            <person name="Goremykin V.V."/>
            <person name="Rippka R."/>
            <person name="Tandeau de Marsac N."/>
            <person name="Gugger M."/>
            <person name="Lockhart P.J."/>
            <person name="Allen J.F."/>
            <person name="Brune I."/>
            <person name="Maus I."/>
            <person name="Puhler A."/>
            <person name="Martin W.F."/>
        </authorList>
    </citation>
    <scope>NUCLEOTIDE SEQUENCE [LARGE SCALE GENOMIC DNA]</scope>
    <source>
        <strain evidence="1 2">PCC 7110</strain>
    </source>
</reference>
<proteinExistence type="predicted"/>
<gene>
    <name evidence="1" type="ORF">WA1_40990</name>
</gene>
<dbReference type="STRING" id="128403.WA1_40990"/>
<sequence length="90" mass="10288">MPYPTFSDEEIARRGKEIYEKQIRAQVETTENIGKIISIDIESGDYEIDDDLLITCRRLQARHINAVLWTERIGFNAVYAIGGTLTRTAL</sequence>
<dbReference type="EMBL" id="ANNX02000047">
    <property type="protein sequence ID" value="KYC36118.1"/>
    <property type="molecule type" value="Genomic_DNA"/>
</dbReference>
<dbReference type="AlphaFoldDB" id="A0A139WUK2"/>
<dbReference type="Proteomes" id="UP000076925">
    <property type="component" value="Unassembled WGS sequence"/>
</dbReference>
<evidence type="ECO:0000313" key="2">
    <source>
        <dbReference type="Proteomes" id="UP000076925"/>
    </source>
</evidence>
<dbReference type="OrthoDB" id="573173at2"/>